<protein>
    <submittedName>
        <fullName evidence="6">TetR/AcrR family transcriptional regulator</fullName>
    </submittedName>
</protein>
<dbReference type="AlphaFoldDB" id="A0A7C5MZ66"/>
<dbReference type="PROSITE" id="PS01081">
    <property type="entry name" value="HTH_TETR_1"/>
    <property type="match status" value="1"/>
</dbReference>
<dbReference type="Proteomes" id="UP000886100">
    <property type="component" value="Unassembled WGS sequence"/>
</dbReference>
<feature type="DNA-binding region" description="H-T-H motif" evidence="4">
    <location>
        <begin position="35"/>
        <end position="54"/>
    </location>
</feature>
<dbReference type="InterPro" id="IPR001647">
    <property type="entry name" value="HTH_TetR"/>
</dbReference>
<dbReference type="SUPFAM" id="SSF46689">
    <property type="entry name" value="Homeodomain-like"/>
    <property type="match status" value="1"/>
</dbReference>
<evidence type="ECO:0000256" key="1">
    <source>
        <dbReference type="ARBA" id="ARBA00023015"/>
    </source>
</evidence>
<comment type="caution">
    <text evidence="6">The sequence shown here is derived from an EMBL/GenBank/DDBJ whole genome shotgun (WGS) entry which is preliminary data.</text>
</comment>
<reference evidence="6" key="1">
    <citation type="journal article" date="2020" name="mSystems">
        <title>Genome- and Community-Level Interaction Insights into Carbon Utilization and Element Cycling Functions of Hydrothermarchaeota in Hydrothermal Sediment.</title>
        <authorList>
            <person name="Zhou Z."/>
            <person name="Liu Y."/>
            <person name="Xu W."/>
            <person name="Pan J."/>
            <person name="Luo Z.H."/>
            <person name="Li M."/>
        </authorList>
    </citation>
    <scope>NUCLEOTIDE SEQUENCE [LARGE SCALE GENOMIC DNA]</scope>
    <source>
        <strain evidence="6">HyVt-535</strain>
    </source>
</reference>
<dbReference type="Pfam" id="PF00440">
    <property type="entry name" value="TetR_N"/>
    <property type="match status" value="1"/>
</dbReference>
<dbReference type="InterPro" id="IPR050109">
    <property type="entry name" value="HTH-type_TetR-like_transc_reg"/>
</dbReference>
<dbReference type="PRINTS" id="PR00455">
    <property type="entry name" value="HTHTETR"/>
</dbReference>
<dbReference type="InterPro" id="IPR009057">
    <property type="entry name" value="Homeodomain-like_sf"/>
</dbReference>
<evidence type="ECO:0000256" key="3">
    <source>
        <dbReference type="ARBA" id="ARBA00023163"/>
    </source>
</evidence>
<evidence type="ECO:0000259" key="5">
    <source>
        <dbReference type="PROSITE" id="PS50977"/>
    </source>
</evidence>
<organism evidence="6">
    <name type="scientific">Thiolapillus brandeum</name>
    <dbReference type="NCBI Taxonomy" id="1076588"/>
    <lineage>
        <taxon>Bacteria</taxon>
        <taxon>Pseudomonadati</taxon>
        <taxon>Pseudomonadota</taxon>
        <taxon>Gammaproteobacteria</taxon>
        <taxon>Chromatiales</taxon>
        <taxon>Sedimenticolaceae</taxon>
        <taxon>Thiolapillus</taxon>
    </lineage>
</organism>
<proteinExistence type="predicted"/>
<gene>
    <name evidence="6" type="ORF">ENJ98_02190</name>
</gene>
<dbReference type="EMBL" id="DROM01000137">
    <property type="protein sequence ID" value="HHH13022.1"/>
    <property type="molecule type" value="Genomic_DNA"/>
</dbReference>
<feature type="domain" description="HTH tetR-type" evidence="5">
    <location>
        <begin position="12"/>
        <end position="72"/>
    </location>
</feature>
<evidence type="ECO:0000313" key="6">
    <source>
        <dbReference type="EMBL" id="HHH13022.1"/>
    </source>
</evidence>
<dbReference type="InterPro" id="IPR023772">
    <property type="entry name" value="DNA-bd_HTH_TetR-type_CS"/>
</dbReference>
<keyword evidence="2 4" id="KW-0238">DNA-binding</keyword>
<evidence type="ECO:0000256" key="4">
    <source>
        <dbReference type="PROSITE-ProRule" id="PRU00335"/>
    </source>
</evidence>
<dbReference type="SUPFAM" id="SSF48498">
    <property type="entry name" value="Tetracyclin repressor-like, C-terminal domain"/>
    <property type="match status" value="1"/>
</dbReference>
<keyword evidence="3" id="KW-0804">Transcription</keyword>
<dbReference type="Gene3D" id="1.10.357.10">
    <property type="entry name" value="Tetracycline Repressor, domain 2"/>
    <property type="match status" value="1"/>
</dbReference>
<sequence>MPYLRRNAPRPEPIDCRILTAALELFVSRGYHNVSVHDVQRRAGVSIGSIYNHFGGKEGIAKALYGHLLNELSELVKEVMESHKSLGERSRTLIRLLFEFTETRRDIIAFVFHAKHREFLPDEPPICSAEPFRRMRDMVEEGMARGEIGQGNAWVATATLFGGAIRLIQLRLDGVLEEPLPELAEEAWESVWNGLGAGEEVVPLAGRSAARG</sequence>
<dbReference type="GO" id="GO:0003700">
    <property type="term" value="F:DNA-binding transcription factor activity"/>
    <property type="evidence" value="ECO:0007669"/>
    <property type="project" value="TreeGrafter"/>
</dbReference>
<dbReference type="PANTHER" id="PTHR30055:SF234">
    <property type="entry name" value="HTH-TYPE TRANSCRIPTIONAL REGULATOR BETI"/>
    <property type="match status" value="1"/>
</dbReference>
<evidence type="ECO:0000256" key="2">
    <source>
        <dbReference type="ARBA" id="ARBA00023125"/>
    </source>
</evidence>
<dbReference type="PROSITE" id="PS50977">
    <property type="entry name" value="HTH_TETR_2"/>
    <property type="match status" value="1"/>
</dbReference>
<dbReference type="InterPro" id="IPR036271">
    <property type="entry name" value="Tet_transcr_reg_TetR-rel_C_sf"/>
</dbReference>
<keyword evidence="1" id="KW-0805">Transcription regulation</keyword>
<dbReference type="PANTHER" id="PTHR30055">
    <property type="entry name" value="HTH-TYPE TRANSCRIPTIONAL REGULATOR RUTR"/>
    <property type="match status" value="1"/>
</dbReference>
<name>A0A7C5MZ66_9GAMM</name>
<dbReference type="GO" id="GO:0000976">
    <property type="term" value="F:transcription cis-regulatory region binding"/>
    <property type="evidence" value="ECO:0007669"/>
    <property type="project" value="TreeGrafter"/>
</dbReference>
<accession>A0A7C5MZ66</accession>